<comment type="caution">
    <text evidence="1">The sequence shown here is derived from an EMBL/GenBank/DDBJ whole genome shotgun (WGS) entry which is preliminary data.</text>
</comment>
<dbReference type="Proteomes" id="UP000287352">
    <property type="component" value="Unassembled WGS sequence"/>
</dbReference>
<dbReference type="OrthoDB" id="71716at2"/>
<name>A0A402A4Q6_9CHLR</name>
<sequence>MIIFNIYDYKIFLETNQAPKYYREFFRDDSLLAEEIDIDRTEKDPLDSNVVFIAAKNCGSKKEFSLTLLLGYSPSDPAFYPELLYVPESQILFIRAGEKILAYQLQVPQKLFELSVDIGFLSWERYSNYIIMVAEMRMTVWNLAGEQLWTLFVEQPWSYHCHHEMMSFIKDEQVYTFPVATGPGKERM</sequence>
<dbReference type="EMBL" id="BIFR01000001">
    <property type="protein sequence ID" value="GCE14137.1"/>
    <property type="molecule type" value="Genomic_DNA"/>
</dbReference>
<evidence type="ECO:0000313" key="1">
    <source>
        <dbReference type="EMBL" id="GCE14137.1"/>
    </source>
</evidence>
<dbReference type="AlphaFoldDB" id="A0A402A4Q6"/>
<organism evidence="1 2">
    <name type="scientific">Tengunoibacter tsumagoiensis</name>
    <dbReference type="NCBI Taxonomy" id="2014871"/>
    <lineage>
        <taxon>Bacteria</taxon>
        <taxon>Bacillati</taxon>
        <taxon>Chloroflexota</taxon>
        <taxon>Ktedonobacteria</taxon>
        <taxon>Ktedonobacterales</taxon>
        <taxon>Dictyobacteraceae</taxon>
        <taxon>Tengunoibacter</taxon>
    </lineage>
</organism>
<reference evidence="2" key="1">
    <citation type="submission" date="2018-12" db="EMBL/GenBank/DDBJ databases">
        <title>Tengunoibacter tsumagoiensis gen. nov., sp. nov., Dictyobacter kobayashii sp. nov., D. alpinus sp. nov., and D. joshuensis sp. nov. and description of Dictyobacteraceae fam. nov. within the order Ktedonobacterales isolated from Tengu-no-mugimeshi.</title>
        <authorList>
            <person name="Wang C.M."/>
            <person name="Zheng Y."/>
            <person name="Sakai Y."/>
            <person name="Toyoda A."/>
            <person name="Minakuchi Y."/>
            <person name="Abe K."/>
            <person name="Yokota A."/>
            <person name="Yabe S."/>
        </authorList>
    </citation>
    <scope>NUCLEOTIDE SEQUENCE [LARGE SCALE GENOMIC DNA]</scope>
    <source>
        <strain evidence="2">Uno3</strain>
    </source>
</reference>
<protein>
    <submittedName>
        <fullName evidence="1">Uncharacterized protein</fullName>
    </submittedName>
</protein>
<gene>
    <name evidence="1" type="ORF">KTT_39960</name>
</gene>
<proteinExistence type="predicted"/>
<dbReference type="RefSeq" id="WP_126581608.1">
    <property type="nucleotide sequence ID" value="NZ_BIFR01000001.1"/>
</dbReference>
<keyword evidence="2" id="KW-1185">Reference proteome</keyword>
<evidence type="ECO:0000313" key="2">
    <source>
        <dbReference type="Proteomes" id="UP000287352"/>
    </source>
</evidence>
<accession>A0A402A4Q6</accession>